<dbReference type="PATRIC" id="fig|1379870.5.peg.1674"/>
<dbReference type="InterPro" id="IPR017853">
    <property type="entry name" value="GH"/>
</dbReference>
<dbReference type="PANTHER" id="PTHR32438:SF5">
    <property type="entry name" value="4-ALPHA-GLUCANOTRANSFERASE DPE1, CHLOROPLASTIC_AMYLOPLASTIC"/>
    <property type="match status" value="1"/>
</dbReference>
<keyword evidence="5 10" id="KW-0328">Glycosyltransferase</keyword>
<protein>
    <recommendedName>
        <fullName evidence="4 10">4-alpha-glucanotransferase</fullName>
        <ecNumber evidence="3 10">2.4.1.25</ecNumber>
    </recommendedName>
    <alternativeName>
        <fullName evidence="8 10">Amylomaltase</fullName>
    </alternativeName>
    <alternativeName>
        <fullName evidence="9 10">Disproportionating enzyme</fullName>
    </alternativeName>
</protein>
<dbReference type="PANTHER" id="PTHR32438">
    <property type="entry name" value="4-ALPHA-GLUCANOTRANSFERASE DPE1, CHLOROPLASTIC/AMYLOPLASTIC"/>
    <property type="match status" value="1"/>
</dbReference>
<dbReference type="Gene3D" id="3.30.1590.10">
    <property type="entry name" value="Maltooligosyl trehalose synthase, domain 2"/>
    <property type="match status" value="1"/>
</dbReference>
<dbReference type="OrthoDB" id="9811841at2"/>
<keyword evidence="7 10" id="KW-0119">Carbohydrate metabolism</keyword>
<dbReference type="InterPro" id="IPR006047">
    <property type="entry name" value="GH13_cat_dom"/>
</dbReference>
<dbReference type="EC" id="2.4.1.25" evidence="3 10"/>
<dbReference type="KEGG" id="srd:SD10_07710"/>
<reference evidence="12 13" key="1">
    <citation type="journal article" date="2014" name="Curr. Microbiol.">
        <title>Spirosoma radiotolerans sp. nov., a gamma-radiation-resistant bacterium isolated from gamma ray-irradiated soil.</title>
        <authorList>
            <person name="Lee J.J."/>
            <person name="Srinivasan S."/>
            <person name="Lim S."/>
            <person name="Joe M."/>
            <person name="Im S."/>
            <person name="Bae S.I."/>
            <person name="Park K.R."/>
            <person name="Han J.H."/>
            <person name="Park S.H."/>
            <person name="Joo B.M."/>
            <person name="Park S.J."/>
            <person name="Kim M.K."/>
        </authorList>
    </citation>
    <scope>NUCLEOTIDE SEQUENCE [LARGE SCALE GENOMIC DNA]</scope>
    <source>
        <strain evidence="12 13">DG5A</strain>
    </source>
</reference>
<evidence type="ECO:0000256" key="6">
    <source>
        <dbReference type="ARBA" id="ARBA00022679"/>
    </source>
</evidence>
<dbReference type="Proteomes" id="UP000033054">
    <property type="component" value="Chromosome"/>
</dbReference>
<evidence type="ECO:0000256" key="10">
    <source>
        <dbReference type="RuleBase" id="RU361207"/>
    </source>
</evidence>
<evidence type="ECO:0000256" key="5">
    <source>
        <dbReference type="ARBA" id="ARBA00022676"/>
    </source>
</evidence>
<dbReference type="GO" id="GO:0004134">
    <property type="term" value="F:4-alpha-glucanotransferase activity"/>
    <property type="evidence" value="ECO:0007669"/>
    <property type="project" value="UniProtKB-EC"/>
</dbReference>
<evidence type="ECO:0000256" key="9">
    <source>
        <dbReference type="ARBA" id="ARBA00031501"/>
    </source>
</evidence>
<name>A0A0E4A107_9BACT</name>
<keyword evidence="6 10" id="KW-0808">Transferase</keyword>
<evidence type="ECO:0000313" key="13">
    <source>
        <dbReference type="Proteomes" id="UP000033054"/>
    </source>
</evidence>
<dbReference type="RefSeq" id="WP_046579197.1">
    <property type="nucleotide sequence ID" value="NZ_CP010429.1"/>
</dbReference>
<feature type="domain" description="Glycosyl hydrolase family 13 catalytic" evidence="11">
    <location>
        <begin position="6"/>
        <end position="480"/>
    </location>
</feature>
<dbReference type="SUPFAM" id="SSF51445">
    <property type="entry name" value="(Trans)glycosidases"/>
    <property type="match status" value="2"/>
</dbReference>
<evidence type="ECO:0000256" key="4">
    <source>
        <dbReference type="ARBA" id="ARBA00020295"/>
    </source>
</evidence>
<gene>
    <name evidence="12" type="ORF">SD10_07710</name>
</gene>
<dbReference type="Pfam" id="PF02446">
    <property type="entry name" value="Glyco_hydro_77"/>
    <property type="match status" value="1"/>
</dbReference>
<evidence type="ECO:0000256" key="2">
    <source>
        <dbReference type="ARBA" id="ARBA00005684"/>
    </source>
</evidence>
<dbReference type="HOGENOM" id="CLU_005045_2_0_10"/>
<dbReference type="GO" id="GO:0005975">
    <property type="term" value="P:carbohydrate metabolic process"/>
    <property type="evidence" value="ECO:0007669"/>
    <property type="project" value="InterPro"/>
</dbReference>
<evidence type="ECO:0000256" key="8">
    <source>
        <dbReference type="ARBA" id="ARBA00031423"/>
    </source>
</evidence>
<dbReference type="NCBIfam" id="NF011080">
    <property type="entry name" value="PRK14508.1-3"/>
    <property type="match status" value="1"/>
</dbReference>
<sequence length="1414" mass="161863">MKNPVSTYRIQFHRGFTFRDFERVIPYLDKLGVHTVYASPIFEAVPGSMHGYDSVNPHRINPEIGTEAQLKAISKELTKRGMRWIQDIVPNHMAFHPNNTWLMDVLEKGQLSTYARFFDIDWQSPVHKGRLMVPFLGSPLDEVIEQSELKIKHKGGKFWIAYYDTTYPLHARSYGTILRAGKEKPTKSVAALLTKLDQLLTISDPDNYAQQSADCQESLAALMGDAASKAYVRQCLTQVNESSELVTQITDEQPYRLCYHAETDRQINYRRFFTVNSLICLNIQDPIVFEAVHELPKLFLEAGIFHGLRVDHIDGLQDPSRYLERLRAMARPDAYIVVEKILQNDEELPLHWPIQGATGYAYLSMVNNLFTRTNSEASFTRFYHALLGEKMAVRQELYDKKSYILHENMNGELDNLDGLFRLLNLVDQDVLANIAPEQLKAAIGEFLIQCPVYRYYGNEMPLNPDESDAVQAIFNRVRKRNPELGPAVDVLEEALLQKPQTEGDDYNERALRFYQRCMQFTGPLTAKGVEDTLMYTYNRFIGHDEVGDSPEYFGLTVADFHQKMIGRQTHWPLGLSATSTHDTKRGEDVRSRLNVLTDLTDEWIATVQEWQQLNQDIKLQAPDNPAIPAEGAPDPNGEYFIYQTLVGAYPMPDQHEDDFPNRLTEYLQKAMREAKRNSSYNEPNEAYEEATKAFALQLLDQKRPFWGNFQAFHRRISDFGIINSLAQVVLKCMCPGVPDIYQGCEGWDLSMVDPDNRRPVDFASRQQWLDDLTAVDSEMTWMDLWENRYDSRIKLWLVHTLLGERNQHPDLFASGHYIPLQVEGRYKKHVLAFARRYEQTWYVIAVPLGLAQLCGKQDSVVGLDWQDTRIILPVEAPDKWTHCLLGSAGKANDGLLVADLFAGLPLAVLTLEKRPSERKAGILMPIPSLPSPFGIGDFGPEATAFADFLSRSQQTYWQVLPLNPVGADCGYSPYSAVSSMAGNPLLLSPVLLAQEGYLDEANLPDYYQPITDQIDYATASQRKKELLVNAYQTAQRNQSTSQDFEFCQFCEQEAYWLDDFALYAVLKEQHADKAWHEWPKAYKFREQQALAAFRDEQTEAIKQAKWLQFVFANQWTALKSYCNTIGIQLFGDLPFYVSYDSADVWANPDLFCLDKEGNMISVAGVPPDYFNANGQRWGMPIFRWDVLKKQNYRWWVDRLRKNMERYDLLRLDHFRAFASYWEVPADEPTAIHGEWKPGPGADFFKVLQQELGDLPFVAEDLGKIDADVYELRDEFGLPGMKVIQFAFGEDMPETVNSMHHHTPNSIAYTGTHDNNTSVGWYRQNANDENRSQLERYVGHPVSEDDVHLVLSRLAYASVANLAILPLADVLGLDESARLNTPASTASNWTWRLLPEQITPAIEQHLRELTTVYDR</sequence>
<comment type="similarity">
    <text evidence="2 10">Belongs to the disproportionating enzyme family.</text>
</comment>
<comment type="catalytic activity">
    <reaction evidence="1 10">
        <text>Transfers a segment of a (1-&gt;4)-alpha-D-glucan to a new position in an acceptor, which may be glucose or a (1-&gt;4)-alpha-D-glucan.</text>
        <dbReference type="EC" id="2.4.1.25"/>
    </reaction>
</comment>
<keyword evidence="13" id="KW-1185">Reference proteome</keyword>
<dbReference type="InterPro" id="IPR012767">
    <property type="entry name" value="Trehalose_TreY"/>
</dbReference>
<dbReference type="CDD" id="cd11336">
    <property type="entry name" value="AmyAc_MTSase"/>
    <property type="match status" value="1"/>
</dbReference>
<evidence type="ECO:0000256" key="7">
    <source>
        <dbReference type="ARBA" id="ARBA00023277"/>
    </source>
</evidence>
<proteinExistence type="inferred from homology"/>
<accession>A0A0E4A107</accession>
<evidence type="ECO:0000313" key="12">
    <source>
        <dbReference type="EMBL" id="AKD58397.1"/>
    </source>
</evidence>
<organism evidence="12 13">
    <name type="scientific">Spirosoma radiotolerans</name>
    <dbReference type="NCBI Taxonomy" id="1379870"/>
    <lineage>
        <taxon>Bacteria</taxon>
        <taxon>Pseudomonadati</taxon>
        <taxon>Bacteroidota</taxon>
        <taxon>Cytophagia</taxon>
        <taxon>Cytophagales</taxon>
        <taxon>Cytophagaceae</taxon>
        <taxon>Spirosoma</taxon>
    </lineage>
</organism>
<dbReference type="STRING" id="1379870.SD10_07710"/>
<evidence type="ECO:0000259" key="11">
    <source>
        <dbReference type="SMART" id="SM00642"/>
    </source>
</evidence>
<dbReference type="InterPro" id="IPR003385">
    <property type="entry name" value="Glyco_hydro_77"/>
</dbReference>
<dbReference type="NCBIfam" id="TIGR00217">
    <property type="entry name" value="malQ"/>
    <property type="match status" value="1"/>
</dbReference>
<dbReference type="Gene3D" id="3.20.20.80">
    <property type="entry name" value="Glycosidases"/>
    <property type="match status" value="4"/>
</dbReference>
<dbReference type="EMBL" id="CP010429">
    <property type="protein sequence ID" value="AKD58397.1"/>
    <property type="molecule type" value="Genomic_DNA"/>
</dbReference>
<evidence type="ECO:0000256" key="1">
    <source>
        <dbReference type="ARBA" id="ARBA00000439"/>
    </source>
</evidence>
<dbReference type="NCBIfam" id="TIGR02401">
    <property type="entry name" value="trehalose_TreY"/>
    <property type="match status" value="1"/>
</dbReference>
<evidence type="ECO:0000256" key="3">
    <source>
        <dbReference type="ARBA" id="ARBA00012560"/>
    </source>
</evidence>
<dbReference type="SMART" id="SM00642">
    <property type="entry name" value="Aamy"/>
    <property type="match status" value="1"/>
</dbReference>
<dbReference type="Pfam" id="PF00128">
    <property type="entry name" value="Alpha-amylase"/>
    <property type="match status" value="1"/>
</dbReference>